<keyword evidence="10" id="KW-1185">Reference proteome</keyword>
<evidence type="ECO:0000256" key="5">
    <source>
        <dbReference type="ARBA" id="ARBA00022989"/>
    </source>
</evidence>
<dbReference type="PANTHER" id="PTHR30465">
    <property type="entry name" value="INNER MEMBRANE ABC TRANSPORTER"/>
    <property type="match status" value="1"/>
</dbReference>
<keyword evidence="3" id="KW-1003">Cell membrane</keyword>
<dbReference type="PANTHER" id="PTHR30465:SF0">
    <property type="entry name" value="OLIGOPEPTIDE TRANSPORT SYSTEM PERMEASE PROTEIN APPB"/>
    <property type="match status" value="1"/>
</dbReference>
<reference evidence="10" key="1">
    <citation type="submission" date="2018-08" db="EMBL/GenBank/DDBJ databases">
        <title>Mucilaginibacter sp. MYSH2.</title>
        <authorList>
            <person name="Seo T."/>
        </authorList>
    </citation>
    <scope>NUCLEOTIDE SEQUENCE [LARGE SCALE GENOMIC DNA]</scope>
    <source>
        <strain evidence="10">KIRAN</strain>
    </source>
</reference>
<accession>A0A399SBH3</accession>
<dbReference type="Gene3D" id="1.10.3720.10">
    <property type="entry name" value="MetI-like"/>
    <property type="match status" value="1"/>
</dbReference>
<dbReference type="EMBL" id="QWGE01000002">
    <property type="protein sequence ID" value="RIJ41406.1"/>
    <property type="molecule type" value="Genomic_DNA"/>
</dbReference>
<feature type="transmembrane region" description="Helical" evidence="7">
    <location>
        <begin position="237"/>
        <end position="257"/>
    </location>
</feature>
<sequence length="463" mass="51856">MLLYLFRRILLVIPAFWALATLVFLLSRLLPGSFAEERVLQSDAGFYNKSDAASREAAYTAYLKKSGQTLPLFYISISPDNIPDTLSQIFPEARRQQLQQLAFKHGSWEDVAAYDEALERFINPLTPSIKSKVSSQLQVIRFSHEKTEIAGALTTIQKKIAELGAPQNYYNELTLAFNTLSKNSEPYSFLLPELRWNGLENQYHQWLSAIIKGDAGSSYRTSRPVSEMLWEAIANTFWLLFGSMLLTMALGLLLSIQMSRGKMAWLRRLSLPALFVLDSIPMFVLALLLLVLLANPNFLQLFPVYGMGYYQAPDLSYLQRTAQWLQFMALPITCLVLVNLPYITNQIYSALQAALHANYAQTARAKGLKEVAVIRRHALPNALLPIITLTSDFLPALVDGSIIIETVFAIPGTGRLLVESVLARDYPVLVAIVVLVLAVRMLAYALAEGGYAWADPRIKQELS</sequence>
<evidence type="ECO:0000259" key="8">
    <source>
        <dbReference type="PROSITE" id="PS50928"/>
    </source>
</evidence>
<evidence type="ECO:0000256" key="4">
    <source>
        <dbReference type="ARBA" id="ARBA00022692"/>
    </source>
</evidence>
<comment type="similarity">
    <text evidence="7">Belongs to the binding-protein-dependent transport system permease family.</text>
</comment>
<protein>
    <submittedName>
        <fullName evidence="9">ABC transporter permease subunit</fullName>
    </submittedName>
</protein>
<feature type="transmembrane region" description="Helical" evidence="7">
    <location>
        <begin position="269"/>
        <end position="294"/>
    </location>
</feature>
<dbReference type="Pfam" id="PF00528">
    <property type="entry name" value="BPD_transp_1"/>
    <property type="match status" value="1"/>
</dbReference>
<comment type="caution">
    <text evidence="9">The sequence shown here is derived from an EMBL/GenBank/DDBJ whole genome shotgun (WGS) entry which is preliminary data.</text>
</comment>
<name>A0A399SBH3_9BACT</name>
<dbReference type="InterPro" id="IPR035906">
    <property type="entry name" value="MetI-like_sf"/>
</dbReference>
<evidence type="ECO:0000313" key="9">
    <source>
        <dbReference type="EMBL" id="RIJ41406.1"/>
    </source>
</evidence>
<gene>
    <name evidence="9" type="ORF">D1627_05020</name>
</gene>
<dbReference type="Proteomes" id="UP000266005">
    <property type="component" value="Unassembled WGS sequence"/>
</dbReference>
<keyword evidence="2 7" id="KW-0813">Transport</keyword>
<keyword evidence="5 7" id="KW-1133">Transmembrane helix</keyword>
<feature type="transmembrane region" description="Helical" evidence="7">
    <location>
        <begin position="324"/>
        <end position="343"/>
    </location>
</feature>
<evidence type="ECO:0000256" key="7">
    <source>
        <dbReference type="RuleBase" id="RU363032"/>
    </source>
</evidence>
<keyword evidence="4 7" id="KW-0812">Transmembrane</keyword>
<dbReference type="RefSeq" id="WP_119431156.1">
    <property type="nucleotide sequence ID" value="NZ_QWGE01000002.1"/>
</dbReference>
<dbReference type="GO" id="GO:0055085">
    <property type="term" value="P:transmembrane transport"/>
    <property type="evidence" value="ECO:0007669"/>
    <property type="project" value="InterPro"/>
</dbReference>
<evidence type="ECO:0000256" key="3">
    <source>
        <dbReference type="ARBA" id="ARBA00022475"/>
    </source>
</evidence>
<feature type="transmembrane region" description="Helical" evidence="7">
    <location>
        <begin position="426"/>
        <end position="447"/>
    </location>
</feature>
<proteinExistence type="inferred from homology"/>
<evidence type="ECO:0000256" key="2">
    <source>
        <dbReference type="ARBA" id="ARBA00022448"/>
    </source>
</evidence>
<organism evidence="9 10">
    <name type="scientific">Pontibacter oryzae</name>
    <dbReference type="NCBI Taxonomy" id="2304593"/>
    <lineage>
        <taxon>Bacteria</taxon>
        <taxon>Pseudomonadati</taxon>
        <taxon>Bacteroidota</taxon>
        <taxon>Cytophagia</taxon>
        <taxon>Cytophagales</taxon>
        <taxon>Hymenobacteraceae</taxon>
        <taxon>Pontibacter</taxon>
    </lineage>
</organism>
<dbReference type="PROSITE" id="PS50928">
    <property type="entry name" value="ABC_TM1"/>
    <property type="match status" value="1"/>
</dbReference>
<comment type="subcellular location">
    <subcellularLocation>
        <location evidence="1 7">Cell membrane</location>
        <topology evidence="1 7">Multi-pass membrane protein</topology>
    </subcellularLocation>
</comment>
<dbReference type="SUPFAM" id="SSF161098">
    <property type="entry name" value="MetI-like"/>
    <property type="match status" value="1"/>
</dbReference>
<evidence type="ECO:0000256" key="1">
    <source>
        <dbReference type="ARBA" id="ARBA00004651"/>
    </source>
</evidence>
<dbReference type="GO" id="GO:0005886">
    <property type="term" value="C:plasma membrane"/>
    <property type="evidence" value="ECO:0007669"/>
    <property type="project" value="UniProtKB-SubCell"/>
</dbReference>
<dbReference type="CDD" id="cd06261">
    <property type="entry name" value="TM_PBP2"/>
    <property type="match status" value="1"/>
</dbReference>
<evidence type="ECO:0000313" key="10">
    <source>
        <dbReference type="Proteomes" id="UP000266005"/>
    </source>
</evidence>
<feature type="domain" description="ABC transmembrane type-1" evidence="8">
    <location>
        <begin position="233"/>
        <end position="447"/>
    </location>
</feature>
<keyword evidence="6 7" id="KW-0472">Membrane</keyword>
<dbReference type="AlphaFoldDB" id="A0A399SBH3"/>
<dbReference type="OrthoDB" id="24153at2"/>
<evidence type="ECO:0000256" key="6">
    <source>
        <dbReference type="ARBA" id="ARBA00023136"/>
    </source>
</evidence>
<dbReference type="InterPro" id="IPR000515">
    <property type="entry name" value="MetI-like"/>
</dbReference>